<dbReference type="InterPro" id="IPR003959">
    <property type="entry name" value="ATPase_AAA_core"/>
</dbReference>
<dbReference type="InterPro" id="IPR027417">
    <property type="entry name" value="P-loop_NTPase"/>
</dbReference>
<proteinExistence type="predicted"/>
<protein>
    <submittedName>
        <fullName evidence="2">MoxR family ATPase</fullName>
    </submittedName>
</protein>
<keyword evidence="3" id="KW-1185">Reference proteome</keyword>
<dbReference type="CDD" id="cd00009">
    <property type="entry name" value="AAA"/>
    <property type="match status" value="1"/>
</dbReference>
<evidence type="ECO:0000313" key="2">
    <source>
        <dbReference type="EMBL" id="MFD1890947.1"/>
    </source>
</evidence>
<accession>A0ABW4RXD1</accession>
<reference evidence="3" key="1">
    <citation type="journal article" date="2019" name="Int. J. Syst. Evol. Microbiol.">
        <title>The Global Catalogue of Microorganisms (GCM) 10K type strain sequencing project: providing services to taxonomists for standard genome sequencing and annotation.</title>
        <authorList>
            <consortium name="The Broad Institute Genomics Platform"/>
            <consortium name="The Broad Institute Genome Sequencing Center for Infectious Disease"/>
            <person name="Wu L."/>
            <person name="Ma J."/>
        </authorList>
    </citation>
    <scope>NUCLEOTIDE SEQUENCE [LARGE SCALE GENOMIC DNA]</scope>
    <source>
        <strain evidence="3">CAIM 431</strain>
    </source>
</reference>
<dbReference type="Pfam" id="PF00004">
    <property type="entry name" value="AAA"/>
    <property type="match status" value="1"/>
</dbReference>
<feature type="domain" description="ATPase AAA-type core" evidence="1">
    <location>
        <begin position="41"/>
        <end position="182"/>
    </location>
</feature>
<gene>
    <name evidence="2" type="ORF">ACFSCS_12255</name>
</gene>
<dbReference type="EMBL" id="JBHUFZ010000028">
    <property type="protein sequence ID" value="MFD1890947.1"/>
    <property type="molecule type" value="Genomic_DNA"/>
</dbReference>
<organism evidence="2 3">
    <name type="scientific">Luteococcus peritonei</name>
    <dbReference type="NCBI Taxonomy" id="88874"/>
    <lineage>
        <taxon>Bacteria</taxon>
        <taxon>Bacillati</taxon>
        <taxon>Actinomycetota</taxon>
        <taxon>Actinomycetes</taxon>
        <taxon>Propionibacteriales</taxon>
        <taxon>Propionibacteriaceae</taxon>
        <taxon>Luteococcus</taxon>
    </lineage>
</organism>
<dbReference type="SUPFAM" id="SSF52540">
    <property type="entry name" value="P-loop containing nucleoside triphosphate hydrolases"/>
    <property type="match status" value="1"/>
</dbReference>
<dbReference type="Proteomes" id="UP001597326">
    <property type="component" value="Unassembled WGS sequence"/>
</dbReference>
<name>A0ABW4RXD1_9ACTN</name>
<comment type="caution">
    <text evidence="2">The sequence shown here is derived from an EMBL/GenBank/DDBJ whole genome shotgun (WGS) entry which is preliminary data.</text>
</comment>
<dbReference type="PANTHER" id="PTHR42759:SF1">
    <property type="entry name" value="MAGNESIUM-CHELATASE SUBUNIT CHLD"/>
    <property type="match status" value="1"/>
</dbReference>
<evidence type="ECO:0000259" key="1">
    <source>
        <dbReference type="Pfam" id="PF00004"/>
    </source>
</evidence>
<dbReference type="RefSeq" id="WP_343874442.1">
    <property type="nucleotide sequence ID" value="NZ_BAAAIX010000026.1"/>
</dbReference>
<evidence type="ECO:0000313" key="3">
    <source>
        <dbReference type="Proteomes" id="UP001597326"/>
    </source>
</evidence>
<sequence length="277" mass="30366">MTSPVEALQRDLEQVGYYANSDLACTVWLSLSMHRPLFCEGQPGVGKTALAQALATVGGAPLIRLQCYEGIQAHHALYDWDFPRQVLQIQAGRDGDVWSSDFLLARPVLHALQTSTPGRPAVLLIDEIDRADDEFDAFLLEFLDTWTVTIPEIGTIRAATPPVVVITSNRTRDVHDALKRRCLYQFLELPTPPAELAILRRHVPEASTDLLAAVVERIGALRSAHLVKPPGLAEAIDWARALSLLDVSVLDEHSIAQTLPTVVKHADDLALARAALI</sequence>
<dbReference type="PANTHER" id="PTHR42759">
    <property type="entry name" value="MOXR FAMILY PROTEIN"/>
    <property type="match status" value="1"/>
</dbReference>
<dbReference type="InterPro" id="IPR050764">
    <property type="entry name" value="CbbQ/NirQ/NorQ/GpvN"/>
</dbReference>
<dbReference type="Gene3D" id="3.40.50.300">
    <property type="entry name" value="P-loop containing nucleotide triphosphate hydrolases"/>
    <property type="match status" value="1"/>
</dbReference>